<reference evidence="4" key="1">
    <citation type="journal article" date="2021" name="Proc. Natl. Acad. Sci. U.S.A.">
        <title>A Catalog of Tens of Thousands of Viruses from Human Metagenomes Reveals Hidden Associations with Chronic Diseases.</title>
        <authorList>
            <person name="Tisza M.J."/>
            <person name="Buck C.B."/>
        </authorList>
    </citation>
    <scope>NUCLEOTIDE SEQUENCE</scope>
    <source>
        <strain evidence="4">Ctoyo6</strain>
    </source>
</reference>
<dbReference type="EMBL" id="BK015998">
    <property type="protein sequence ID" value="DAF88885.1"/>
    <property type="molecule type" value="Genomic_DNA"/>
</dbReference>
<evidence type="ECO:0000313" key="4">
    <source>
        <dbReference type="EMBL" id="DAF88885.1"/>
    </source>
</evidence>
<keyword evidence="3" id="KW-0234">DNA repair</keyword>
<dbReference type="GO" id="GO:0006281">
    <property type="term" value="P:DNA repair"/>
    <property type="evidence" value="ECO:0007669"/>
    <property type="project" value="UniProtKB-KW"/>
</dbReference>
<evidence type="ECO:0000256" key="1">
    <source>
        <dbReference type="ARBA" id="ARBA00006638"/>
    </source>
</evidence>
<comment type="similarity">
    <text evidence="1">Belongs to the RAD52 family.</text>
</comment>
<evidence type="ECO:0000256" key="2">
    <source>
        <dbReference type="ARBA" id="ARBA00022763"/>
    </source>
</evidence>
<dbReference type="InterPro" id="IPR041247">
    <property type="entry name" value="Rad52_fam"/>
</dbReference>
<name>A0A8S5U382_9CAUD</name>
<proteinExistence type="inferred from homology"/>
<accession>A0A8S5U382</accession>
<organism evidence="4">
    <name type="scientific">Siphoviridae sp. ctoyo6</name>
    <dbReference type="NCBI Taxonomy" id="2825674"/>
    <lineage>
        <taxon>Viruses</taxon>
        <taxon>Duplodnaviria</taxon>
        <taxon>Heunggongvirae</taxon>
        <taxon>Uroviricota</taxon>
        <taxon>Caudoviricetes</taxon>
    </lineage>
</organism>
<evidence type="ECO:0000256" key="3">
    <source>
        <dbReference type="ARBA" id="ARBA00023204"/>
    </source>
</evidence>
<protein>
    <submittedName>
        <fullName evidence="4">Rad52/22 family double-strand break repair protein</fullName>
    </submittedName>
</protein>
<keyword evidence="2" id="KW-0227">DNA damage</keyword>
<dbReference type="Pfam" id="PF04098">
    <property type="entry name" value="Rad52_Rad22"/>
    <property type="match status" value="1"/>
</dbReference>
<sequence>MKKFRELTAGDIECRINTISAKGCSLLLYKDARCDMKILDETVGPENWKRSHELINGNLFCNVSIYDPDKKEWVTKQDVGTESYTEKEKGQASDAFKRACFNWGIGRELYTAPFIWISTDGVTLKEVEQQGKKKYTTYDKFRVTQIIIENGEIKALAIKNDSIGEMVFKYDVRG</sequence>